<dbReference type="AlphaFoldDB" id="A0A365XTJ0"/>
<dbReference type="InterPro" id="IPR002668">
    <property type="entry name" value="CNT_N_dom"/>
</dbReference>
<dbReference type="OrthoDB" id="9766455at2"/>
<feature type="domain" description="Nucleoside transporter/FeoB GTPase Gate" evidence="10">
    <location>
        <begin position="103"/>
        <end position="199"/>
    </location>
</feature>
<organism evidence="11 12">
    <name type="scientific">Chitinophaga flava</name>
    <dbReference type="NCBI Taxonomy" id="2259036"/>
    <lineage>
        <taxon>Bacteria</taxon>
        <taxon>Pseudomonadati</taxon>
        <taxon>Bacteroidota</taxon>
        <taxon>Chitinophagia</taxon>
        <taxon>Chitinophagales</taxon>
        <taxon>Chitinophagaceae</taxon>
        <taxon>Chitinophaga</taxon>
    </lineage>
</organism>
<protein>
    <submittedName>
        <fullName evidence="11">NupC/NupG family nucleoside CNT transporter</fullName>
    </submittedName>
</protein>
<evidence type="ECO:0000256" key="1">
    <source>
        <dbReference type="ARBA" id="ARBA00004651"/>
    </source>
</evidence>
<dbReference type="Proteomes" id="UP000253410">
    <property type="component" value="Unassembled WGS sequence"/>
</dbReference>
<feature type="transmembrane region" description="Helical" evidence="7">
    <location>
        <begin position="99"/>
        <end position="123"/>
    </location>
</feature>
<feature type="transmembrane region" description="Helical" evidence="7">
    <location>
        <begin position="177"/>
        <end position="196"/>
    </location>
</feature>
<name>A0A365XTJ0_9BACT</name>
<dbReference type="PANTHER" id="PTHR10590:SF4">
    <property type="entry name" value="SOLUTE CARRIER FAMILY 28 MEMBER 3"/>
    <property type="match status" value="1"/>
</dbReference>
<dbReference type="GO" id="GO:0005886">
    <property type="term" value="C:plasma membrane"/>
    <property type="evidence" value="ECO:0007669"/>
    <property type="project" value="UniProtKB-SubCell"/>
</dbReference>
<dbReference type="InterPro" id="IPR011657">
    <property type="entry name" value="CNT_C_dom"/>
</dbReference>
<dbReference type="EMBL" id="QFFJ01000002">
    <property type="protein sequence ID" value="RBL89696.1"/>
    <property type="molecule type" value="Genomic_DNA"/>
</dbReference>
<feature type="transmembrane region" description="Helical" evidence="7">
    <location>
        <begin position="267"/>
        <end position="290"/>
    </location>
</feature>
<dbReference type="PANTHER" id="PTHR10590">
    <property type="entry name" value="SODIUM/NUCLEOSIDE COTRANSPORTER"/>
    <property type="match status" value="1"/>
</dbReference>
<feature type="domain" description="Concentrative nucleoside transporter N-terminal" evidence="8">
    <location>
        <begin position="8"/>
        <end position="80"/>
    </location>
</feature>
<accession>A0A365XTJ0</accession>
<keyword evidence="12" id="KW-1185">Reference proteome</keyword>
<dbReference type="Pfam" id="PF07662">
    <property type="entry name" value="Nucleos_tra2_C"/>
    <property type="match status" value="1"/>
</dbReference>
<keyword evidence="4 7" id="KW-0812">Transmembrane</keyword>
<evidence type="ECO:0000259" key="10">
    <source>
        <dbReference type="Pfam" id="PF07670"/>
    </source>
</evidence>
<evidence type="ECO:0000313" key="11">
    <source>
        <dbReference type="EMBL" id="RBL89696.1"/>
    </source>
</evidence>
<evidence type="ECO:0000259" key="9">
    <source>
        <dbReference type="Pfam" id="PF07662"/>
    </source>
</evidence>
<dbReference type="GO" id="GO:0005337">
    <property type="term" value="F:nucleoside transmembrane transporter activity"/>
    <property type="evidence" value="ECO:0007669"/>
    <property type="project" value="InterPro"/>
</dbReference>
<comment type="caution">
    <text evidence="11">The sequence shown here is derived from an EMBL/GenBank/DDBJ whole genome shotgun (WGS) entry which is preliminary data.</text>
</comment>
<keyword evidence="5 7" id="KW-1133">Transmembrane helix</keyword>
<reference evidence="11 12" key="1">
    <citation type="submission" date="2018-05" db="EMBL/GenBank/DDBJ databases">
        <title>Chitinophaga sp. K3CV102501T nov., isolated from isolated from a monsoon evergreen broad-leaved forest soil.</title>
        <authorList>
            <person name="Lv Y."/>
        </authorList>
    </citation>
    <scope>NUCLEOTIDE SEQUENCE [LARGE SCALE GENOMIC DNA]</scope>
    <source>
        <strain evidence="11 12">GDMCC 1.1325</strain>
    </source>
</reference>
<dbReference type="Pfam" id="PF01773">
    <property type="entry name" value="Nucleos_tra2_N"/>
    <property type="match status" value="1"/>
</dbReference>
<keyword evidence="3" id="KW-1003">Cell membrane</keyword>
<evidence type="ECO:0000256" key="4">
    <source>
        <dbReference type="ARBA" id="ARBA00022692"/>
    </source>
</evidence>
<evidence type="ECO:0000256" key="2">
    <source>
        <dbReference type="ARBA" id="ARBA00009033"/>
    </source>
</evidence>
<feature type="transmembrane region" description="Helical" evidence="7">
    <location>
        <begin position="29"/>
        <end position="47"/>
    </location>
</feature>
<evidence type="ECO:0000256" key="3">
    <source>
        <dbReference type="ARBA" id="ARBA00022475"/>
    </source>
</evidence>
<evidence type="ECO:0000256" key="5">
    <source>
        <dbReference type="ARBA" id="ARBA00022989"/>
    </source>
</evidence>
<dbReference type="InterPro" id="IPR011642">
    <property type="entry name" value="Gate_dom"/>
</dbReference>
<feature type="transmembrane region" description="Helical" evidence="7">
    <location>
        <begin position="398"/>
        <end position="420"/>
    </location>
</feature>
<feature type="domain" description="Concentrative nucleoside transporter C-terminal" evidence="9">
    <location>
        <begin position="211"/>
        <end position="418"/>
    </location>
</feature>
<dbReference type="GO" id="GO:0015293">
    <property type="term" value="F:symporter activity"/>
    <property type="evidence" value="ECO:0007669"/>
    <property type="project" value="TreeGrafter"/>
</dbReference>
<comment type="similarity">
    <text evidence="2">Belongs to the concentrative nucleoside transporter (CNT) (TC 2.A.41) family.</text>
</comment>
<evidence type="ECO:0000313" key="12">
    <source>
        <dbReference type="Proteomes" id="UP000253410"/>
    </source>
</evidence>
<feature type="transmembrane region" description="Helical" evidence="7">
    <location>
        <begin position="6"/>
        <end position="22"/>
    </location>
</feature>
<dbReference type="InterPro" id="IPR008276">
    <property type="entry name" value="C_nuclsd_transpt"/>
</dbReference>
<dbReference type="RefSeq" id="WP_113619720.1">
    <property type="nucleotide sequence ID" value="NZ_QFFJ01000002.1"/>
</dbReference>
<comment type="subcellular location">
    <subcellularLocation>
        <location evidence="1">Cell membrane</location>
        <topology evidence="1">Multi-pass membrane protein</topology>
    </subcellularLocation>
</comment>
<evidence type="ECO:0000256" key="6">
    <source>
        <dbReference type="ARBA" id="ARBA00023136"/>
    </source>
</evidence>
<dbReference type="Pfam" id="PF07670">
    <property type="entry name" value="Gate"/>
    <property type="match status" value="1"/>
</dbReference>
<proteinExistence type="inferred from homology"/>
<feature type="transmembrane region" description="Helical" evidence="7">
    <location>
        <begin position="208"/>
        <end position="230"/>
    </location>
</feature>
<gene>
    <name evidence="11" type="ORF">DF182_24680</name>
</gene>
<evidence type="ECO:0000259" key="8">
    <source>
        <dbReference type="Pfam" id="PF01773"/>
    </source>
</evidence>
<keyword evidence="6 7" id="KW-0472">Membrane</keyword>
<evidence type="ECO:0000256" key="7">
    <source>
        <dbReference type="SAM" id="Phobius"/>
    </source>
</evidence>
<sequence length="421" mass="44787">MERFQGLIGILLILGIAFLFSNNRSKINYRLVLSGITLQVLIALLVFKVPPITWFFQQVGHAMGKLEAFARQGASFVYGGIGVSQPPTGTFADYASGGFVFAFNVTATIILVCVLVAVLYHFGIMQRIVAVIARAMNVVMRVSGAEALSNVASAFVGQVEAQVMIRPYLNSMTKSEILASMSGSLACIAGGILVVYANMGFQAGMDIAPFLITASLMAAPGALVISKIVFPETEESVTMGRVKMEVKSNYTNVIDAISHGAGDGFKIAMNVIAMLIGFIALIALIDWCLIHFGHLLHLDFNLSLDWIFGKLFTPMAWAMGVPTQDVNNVATLLGQKLTINEFVAFKSMTSHAVKIESAKAITISTIAIAGFANFSSVGMQIGGIGELAPGRRTDLAKLGLKALLCGTLASYLSATIAGILL</sequence>